<sequence>MSSSFTKKELLTCIKTSSAWAQWEDPSESLVDLIQPFVHGSYKTKNFTAANSEAAQEARDRVNHLIGKHILKTKLSSSSWYAYTKGKRQYRFALRYCSEPTDLYFKRITRSLNREKQLS</sequence>
<dbReference type="Proteomes" id="UP000236544">
    <property type="component" value="Unassembled WGS sequence"/>
</dbReference>
<dbReference type="AlphaFoldDB" id="A0A0P1KYZ9"/>
<accession>A0A0P1KYZ9</accession>
<dbReference type="OrthoDB" id="4031750at2759"/>
<gene>
    <name evidence="1" type="ORF">LAQU0_S03e07272g</name>
</gene>
<organism evidence="1 2">
    <name type="scientific">Lachancea quebecensis</name>
    <dbReference type="NCBI Taxonomy" id="1654605"/>
    <lineage>
        <taxon>Eukaryota</taxon>
        <taxon>Fungi</taxon>
        <taxon>Dikarya</taxon>
        <taxon>Ascomycota</taxon>
        <taxon>Saccharomycotina</taxon>
        <taxon>Saccharomycetes</taxon>
        <taxon>Saccharomycetales</taxon>
        <taxon>Saccharomycetaceae</taxon>
        <taxon>Lachancea</taxon>
    </lineage>
</organism>
<dbReference type="EMBL" id="LN890565">
    <property type="protein sequence ID" value="CUS21642.1"/>
    <property type="molecule type" value="Genomic_DNA"/>
</dbReference>
<reference evidence="2" key="1">
    <citation type="submission" date="2015-10" db="EMBL/GenBank/DDBJ databases">
        <authorList>
            <person name="Devillers H."/>
        </authorList>
    </citation>
    <scope>NUCLEOTIDE SEQUENCE [LARGE SCALE GENOMIC DNA]</scope>
</reference>
<evidence type="ECO:0000313" key="1">
    <source>
        <dbReference type="EMBL" id="CUS21642.1"/>
    </source>
</evidence>
<proteinExistence type="predicted"/>
<name>A0A0P1KYZ9_9SACH</name>
<keyword evidence="2" id="KW-1185">Reference proteome</keyword>
<evidence type="ECO:0000313" key="2">
    <source>
        <dbReference type="Proteomes" id="UP000236544"/>
    </source>
</evidence>
<protein>
    <submittedName>
        <fullName evidence="1">LAQU0S03e07272g1_1</fullName>
    </submittedName>
</protein>